<dbReference type="EMBL" id="JAHUTI010011277">
    <property type="protein sequence ID" value="MED6236074.1"/>
    <property type="molecule type" value="Genomic_DNA"/>
</dbReference>
<organism evidence="2 3">
    <name type="scientific">Ataeniobius toweri</name>
    <dbReference type="NCBI Taxonomy" id="208326"/>
    <lineage>
        <taxon>Eukaryota</taxon>
        <taxon>Metazoa</taxon>
        <taxon>Chordata</taxon>
        <taxon>Craniata</taxon>
        <taxon>Vertebrata</taxon>
        <taxon>Euteleostomi</taxon>
        <taxon>Actinopterygii</taxon>
        <taxon>Neopterygii</taxon>
        <taxon>Teleostei</taxon>
        <taxon>Neoteleostei</taxon>
        <taxon>Acanthomorphata</taxon>
        <taxon>Ovalentaria</taxon>
        <taxon>Atherinomorphae</taxon>
        <taxon>Cyprinodontiformes</taxon>
        <taxon>Goodeidae</taxon>
        <taxon>Ataeniobius</taxon>
    </lineage>
</organism>
<comment type="caution">
    <text evidence="2">The sequence shown here is derived from an EMBL/GenBank/DDBJ whole genome shotgun (WGS) entry which is preliminary data.</text>
</comment>
<proteinExistence type="predicted"/>
<accession>A0ABU7ADC5</accession>
<feature type="compositionally biased region" description="Polar residues" evidence="1">
    <location>
        <begin position="18"/>
        <end position="32"/>
    </location>
</feature>
<sequence length="112" mass="12658">MNLIFWHPAERKLFNHLSSPTPAPEFSSSASSMEEGDGERVQKILKVLLLPPDSILSLGLHFQNISNGRLFTIKELRIRRLELCLGLNDASLHWLLWLFDLSSGCTNSTLLI</sequence>
<dbReference type="Proteomes" id="UP001345963">
    <property type="component" value="Unassembled WGS sequence"/>
</dbReference>
<feature type="region of interest" description="Disordered" evidence="1">
    <location>
        <begin position="18"/>
        <end position="37"/>
    </location>
</feature>
<gene>
    <name evidence="2" type="ORF">ATANTOWER_004096</name>
</gene>
<evidence type="ECO:0000313" key="2">
    <source>
        <dbReference type="EMBL" id="MED6236074.1"/>
    </source>
</evidence>
<name>A0ABU7ADC5_9TELE</name>
<keyword evidence="3" id="KW-1185">Reference proteome</keyword>
<reference evidence="2 3" key="1">
    <citation type="submission" date="2021-07" db="EMBL/GenBank/DDBJ databases">
        <authorList>
            <person name="Palmer J.M."/>
        </authorList>
    </citation>
    <scope>NUCLEOTIDE SEQUENCE [LARGE SCALE GENOMIC DNA]</scope>
    <source>
        <strain evidence="2 3">AT_MEX2019</strain>
        <tissue evidence="2">Muscle</tissue>
    </source>
</reference>
<evidence type="ECO:0000256" key="1">
    <source>
        <dbReference type="SAM" id="MobiDB-lite"/>
    </source>
</evidence>
<evidence type="ECO:0000313" key="3">
    <source>
        <dbReference type="Proteomes" id="UP001345963"/>
    </source>
</evidence>
<protein>
    <submittedName>
        <fullName evidence="2">Uncharacterized protein</fullName>
    </submittedName>
</protein>